<feature type="compositionally biased region" description="Gly residues" evidence="3">
    <location>
        <begin position="278"/>
        <end position="295"/>
    </location>
</feature>
<feature type="region of interest" description="Disordered" evidence="3">
    <location>
        <begin position="732"/>
        <end position="754"/>
    </location>
</feature>
<feature type="region of interest" description="Disordered" evidence="3">
    <location>
        <begin position="220"/>
        <end position="306"/>
    </location>
</feature>
<evidence type="ECO:0000313" key="5">
    <source>
        <dbReference type="Proteomes" id="UP001430356"/>
    </source>
</evidence>
<comment type="caution">
    <text evidence="4">The sequence shown here is derived from an EMBL/GenBank/DDBJ whole genome shotgun (WGS) entry which is preliminary data.</text>
</comment>
<feature type="compositionally biased region" description="Gly residues" evidence="3">
    <location>
        <begin position="139"/>
        <end position="154"/>
    </location>
</feature>
<keyword evidence="5" id="KW-1185">Reference proteome</keyword>
<proteinExistence type="predicted"/>
<dbReference type="Proteomes" id="UP001430356">
    <property type="component" value="Unassembled WGS sequence"/>
</dbReference>
<sequence length="970" mass="98671">MLSQGLLSAVERDLAVARELVHFHLELCGGGGAADDVFQREAALGLFSHPTILYDDHHHHLTSPSLSSTTSVDSSNRASARVLLSNPVQRPRQGTCAVLLELSRSLTWLSQRGRRRVHGAGGGGGGVGSHAHHSGISGGGGVGASWGSTAGIGSGPHPHAPHAATGVPASVVHVPSSTAVPAASPAIATTTAPTLVATATLKVVFPARYPDEPCQWQQSDEVSVGGLGDHSTSSWAVTGGHHRSSLASSANASVRHPTQQPQQHQHANLRSATASVGGSSGGGGGGRGDGAGAGRSGVSSPLGDNGKADDCAATPATVAAPTLTAFVVPDVAHRLLSWISEGRAELSSPETAGRAATQSWTGHEQPQQQQQQQQRHRSAVSDATPFLLDFAVLLRCWSALELDVHHLVLPSRIAMAYSDVGGSGGARVLRILAGTHLSGGGGVAATAVAATSTTAPVVPPAGATAGAATGASTMGAASSATSSPAAASGGGGAVVVLGGAGNSSTSSGGGVSGRYAVPQRPTRSFMALLLPVGDVALCGAPSPLSRRARDSRRAEAAAAAAAAATSGREGDAVAVATSHPRRRRLTACLQQFYDADAAAAAVVVARVTQFSQGTVLPSYVLSAHVLGTPYRCAWADVQLFRGRTAEAALHACAKLAKALRLPHVSDIAQVLRRLATNVGTPCTGVLYIGAVVWPTLLEAVRVLRREERLPFWAGLLTCSLLLPGVLRRHPQQQQQQQQGDGVAPAAAALDGRGGRGRVPVSIVPANDASGVQAVPQRRRHLTELTEVVAFAERVFGLAGEHTLVCEARLVRLGLQRGLQLLVHGGGVAGAVPSVGRTHVDVAATGAAADGDGSSMTAAAGMCRRLHAPIRTCAVCGLSLLHNTIITRADAAGDGARHGSNAAAAAANDTDPSLDGVAAVRATLRARQAEGCLVVQCARCGHGGHVEHISNWWSDPTVRCCPKGCVCRCVY</sequence>
<name>A0AAW0EKC6_9TRYP</name>
<protein>
    <recommendedName>
        <fullName evidence="6">WD repeat protein mio zinc-ribbon like domain-containing protein</fullName>
    </recommendedName>
</protein>
<dbReference type="GO" id="GO:0005829">
    <property type="term" value="C:cytosol"/>
    <property type="evidence" value="ECO:0007669"/>
    <property type="project" value="TreeGrafter"/>
</dbReference>
<feature type="region of interest" description="Disordered" evidence="3">
    <location>
        <begin position="346"/>
        <end position="378"/>
    </location>
</feature>
<accession>A0AAW0EKC6</accession>
<organism evidence="4 5">
    <name type="scientific">Novymonas esmeraldas</name>
    <dbReference type="NCBI Taxonomy" id="1808958"/>
    <lineage>
        <taxon>Eukaryota</taxon>
        <taxon>Discoba</taxon>
        <taxon>Euglenozoa</taxon>
        <taxon>Kinetoplastea</taxon>
        <taxon>Metakinetoplastina</taxon>
        <taxon>Trypanosomatida</taxon>
        <taxon>Trypanosomatidae</taxon>
        <taxon>Novymonas</taxon>
    </lineage>
</organism>
<evidence type="ECO:0000256" key="2">
    <source>
        <dbReference type="ARBA" id="ARBA00022737"/>
    </source>
</evidence>
<feature type="compositionally biased region" description="Low complexity" evidence="3">
    <location>
        <begin position="256"/>
        <end position="266"/>
    </location>
</feature>
<evidence type="ECO:0000313" key="4">
    <source>
        <dbReference type="EMBL" id="KAK7194543.1"/>
    </source>
</evidence>
<dbReference type="PANTHER" id="PTHR46200">
    <property type="entry name" value="GATOR COMPLEX PROTEIN WDR24"/>
    <property type="match status" value="1"/>
</dbReference>
<dbReference type="GO" id="GO:1904263">
    <property type="term" value="P:positive regulation of TORC1 signaling"/>
    <property type="evidence" value="ECO:0007669"/>
    <property type="project" value="TreeGrafter"/>
</dbReference>
<dbReference type="GO" id="GO:0005774">
    <property type="term" value="C:vacuolar membrane"/>
    <property type="evidence" value="ECO:0007669"/>
    <property type="project" value="TreeGrafter"/>
</dbReference>
<dbReference type="EMBL" id="JAECZO010000038">
    <property type="protein sequence ID" value="KAK7194543.1"/>
    <property type="molecule type" value="Genomic_DNA"/>
</dbReference>
<feature type="region of interest" description="Disordered" evidence="3">
    <location>
        <begin position="139"/>
        <end position="165"/>
    </location>
</feature>
<evidence type="ECO:0000256" key="1">
    <source>
        <dbReference type="ARBA" id="ARBA00022574"/>
    </source>
</evidence>
<dbReference type="AlphaFoldDB" id="A0AAW0EKC6"/>
<dbReference type="GO" id="GO:0016239">
    <property type="term" value="P:positive regulation of macroautophagy"/>
    <property type="evidence" value="ECO:0007669"/>
    <property type="project" value="TreeGrafter"/>
</dbReference>
<evidence type="ECO:0000256" key="3">
    <source>
        <dbReference type="SAM" id="MobiDB-lite"/>
    </source>
</evidence>
<gene>
    <name evidence="4" type="ORF">NESM_000371600</name>
</gene>
<evidence type="ECO:0008006" key="6">
    <source>
        <dbReference type="Google" id="ProtNLM"/>
    </source>
</evidence>
<dbReference type="GO" id="GO:0061700">
    <property type="term" value="C:GATOR2 complex"/>
    <property type="evidence" value="ECO:0007669"/>
    <property type="project" value="TreeGrafter"/>
</dbReference>
<keyword evidence="2" id="KW-0677">Repeat</keyword>
<dbReference type="PANTHER" id="PTHR46200:SF1">
    <property type="entry name" value="GATOR COMPLEX PROTEIN WDR24"/>
    <property type="match status" value="1"/>
</dbReference>
<feature type="compositionally biased region" description="Low complexity" evidence="3">
    <location>
        <begin position="732"/>
        <end position="750"/>
    </location>
</feature>
<keyword evidence="1" id="KW-0853">WD repeat</keyword>
<dbReference type="InterPro" id="IPR037590">
    <property type="entry name" value="WDR24"/>
</dbReference>
<reference evidence="4 5" key="1">
    <citation type="journal article" date="2021" name="MBio">
        <title>A New Model Trypanosomatid, Novymonas esmeraldas: Genomic Perception of Its 'Candidatus Pandoraea novymonadis' Endosymbiont.</title>
        <authorList>
            <person name="Zakharova A."/>
            <person name="Saura A."/>
            <person name="Butenko A."/>
            <person name="Podesvova L."/>
            <person name="Warmusova S."/>
            <person name="Kostygov A.Y."/>
            <person name="Nenarokova A."/>
            <person name="Lukes J."/>
            <person name="Opperdoes F.R."/>
            <person name="Yurchenko V."/>
        </authorList>
    </citation>
    <scope>NUCLEOTIDE SEQUENCE [LARGE SCALE GENOMIC DNA]</scope>
    <source>
        <strain evidence="4 5">E262AT.01</strain>
    </source>
</reference>